<dbReference type="EMBL" id="AFWV01000030">
    <property type="protein sequence ID" value="EGV15930.1"/>
    <property type="molecule type" value="Genomic_DNA"/>
</dbReference>
<reference evidence="1 2" key="1">
    <citation type="submission" date="2011-06" db="EMBL/GenBank/DDBJ databases">
        <title>The draft genome of Thiocapsa marina 5811.</title>
        <authorList>
            <consortium name="US DOE Joint Genome Institute (JGI-PGF)"/>
            <person name="Lucas S."/>
            <person name="Han J."/>
            <person name="Cheng J.-F."/>
            <person name="Goodwin L."/>
            <person name="Pitluck S."/>
            <person name="Peters L."/>
            <person name="Land M.L."/>
            <person name="Hauser L."/>
            <person name="Vogl K."/>
            <person name="Liu Z."/>
            <person name="Imhoff J."/>
            <person name="Thiel V."/>
            <person name="Frigaard N.-U."/>
            <person name="Bryant D."/>
            <person name="Woyke T.J."/>
        </authorList>
    </citation>
    <scope>NUCLEOTIDE SEQUENCE [LARGE SCALE GENOMIC DNA]</scope>
    <source>
        <strain evidence="1 2">5811</strain>
    </source>
</reference>
<dbReference type="eggNOG" id="COG0426">
    <property type="taxonomic scope" value="Bacteria"/>
</dbReference>
<dbReference type="AlphaFoldDB" id="F9UIP8"/>
<protein>
    <submittedName>
        <fullName evidence="1">Uncharacterized protein</fullName>
    </submittedName>
</protein>
<dbReference type="InterPro" id="IPR036866">
    <property type="entry name" value="RibonucZ/Hydroxyglut_hydro"/>
</dbReference>
<evidence type="ECO:0000313" key="2">
    <source>
        <dbReference type="Proteomes" id="UP000005459"/>
    </source>
</evidence>
<dbReference type="Proteomes" id="UP000005459">
    <property type="component" value="Unassembled WGS sequence"/>
</dbReference>
<evidence type="ECO:0000313" key="1">
    <source>
        <dbReference type="EMBL" id="EGV15930.1"/>
    </source>
</evidence>
<keyword evidence="2" id="KW-1185">Reference proteome</keyword>
<organism evidence="1 2">
    <name type="scientific">Thiocapsa marina 5811</name>
    <dbReference type="NCBI Taxonomy" id="768671"/>
    <lineage>
        <taxon>Bacteria</taxon>
        <taxon>Pseudomonadati</taxon>
        <taxon>Pseudomonadota</taxon>
        <taxon>Gammaproteobacteria</taxon>
        <taxon>Chromatiales</taxon>
        <taxon>Chromatiaceae</taxon>
        <taxon>Thiocapsa</taxon>
    </lineage>
</organism>
<dbReference type="STRING" id="768671.ThimaDRAFT_4801"/>
<proteinExistence type="predicted"/>
<dbReference type="SUPFAM" id="SSF56281">
    <property type="entry name" value="Metallo-hydrolase/oxidoreductase"/>
    <property type="match status" value="1"/>
</dbReference>
<gene>
    <name evidence="1" type="ORF">ThimaDRAFT_4801</name>
</gene>
<accession>F9UIP8</accession>
<sequence length="77" mass="8649">MPLTRVNTWAGVCSRSCRGDAVEHADGEAILLGNHLVRWLDAPHVPHAWECGFLMEERTSTLLCGDLFIKPRIHQGR</sequence>
<name>F9UIP8_9GAMM</name>